<organism evidence="1 2">
    <name type="scientific">Callosobruchus maculatus</name>
    <name type="common">Southern cowpea weevil</name>
    <name type="synonym">Pulse bruchid</name>
    <dbReference type="NCBI Taxonomy" id="64391"/>
    <lineage>
        <taxon>Eukaryota</taxon>
        <taxon>Metazoa</taxon>
        <taxon>Ecdysozoa</taxon>
        <taxon>Arthropoda</taxon>
        <taxon>Hexapoda</taxon>
        <taxon>Insecta</taxon>
        <taxon>Pterygota</taxon>
        <taxon>Neoptera</taxon>
        <taxon>Endopterygota</taxon>
        <taxon>Coleoptera</taxon>
        <taxon>Polyphaga</taxon>
        <taxon>Cucujiformia</taxon>
        <taxon>Chrysomeloidea</taxon>
        <taxon>Chrysomelidae</taxon>
        <taxon>Bruchinae</taxon>
        <taxon>Bruchini</taxon>
        <taxon>Callosobruchus</taxon>
    </lineage>
</organism>
<keyword evidence="2" id="KW-1185">Reference proteome</keyword>
<reference evidence="1 2" key="1">
    <citation type="submission" date="2019-01" db="EMBL/GenBank/DDBJ databases">
        <authorList>
            <person name="Sayadi A."/>
        </authorList>
    </citation>
    <scope>NUCLEOTIDE SEQUENCE [LARGE SCALE GENOMIC DNA]</scope>
</reference>
<gene>
    <name evidence="1" type="ORF">CALMAC_LOCUS8746</name>
</gene>
<accession>A0A653CFP7</accession>
<dbReference type="Proteomes" id="UP000410492">
    <property type="component" value="Unassembled WGS sequence"/>
</dbReference>
<sequence length="60" mass="6786">MENYMQWKLMGGKRLMKVTAHKITYSGTSKIPHTAISEAVTKKSEDQSRKFAHGLVIHAL</sequence>
<proteinExistence type="predicted"/>
<protein>
    <submittedName>
        <fullName evidence="1">Uncharacterized protein</fullName>
    </submittedName>
</protein>
<evidence type="ECO:0000313" key="1">
    <source>
        <dbReference type="EMBL" id="VEN46755.1"/>
    </source>
</evidence>
<name>A0A653CFP7_CALMS</name>
<dbReference type="AlphaFoldDB" id="A0A653CFP7"/>
<evidence type="ECO:0000313" key="2">
    <source>
        <dbReference type="Proteomes" id="UP000410492"/>
    </source>
</evidence>
<dbReference type="EMBL" id="CAACVG010007728">
    <property type="protein sequence ID" value="VEN46755.1"/>
    <property type="molecule type" value="Genomic_DNA"/>
</dbReference>